<organism evidence="12 13">
    <name type="scientific">Coniosporium apollinis (strain CBS 100218)</name>
    <name type="common">Rock-inhabiting black yeast</name>
    <dbReference type="NCBI Taxonomy" id="1168221"/>
    <lineage>
        <taxon>Eukaryota</taxon>
        <taxon>Fungi</taxon>
        <taxon>Dikarya</taxon>
        <taxon>Ascomycota</taxon>
        <taxon>Pezizomycotina</taxon>
        <taxon>Dothideomycetes</taxon>
        <taxon>Dothideomycetes incertae sedis</taxon>
        <taxon>Coniosporium</taxon>
    </lineage>
</organism>
<feature type="compositionally biased region" description="Polar residues" evidence="10">
    <location>
        <begin position="112"/>
        <end position="124"/>
    </location>
</feature>
<comment type="subcellular location">
    <subcellularLocation>
        <location evidence="2">Endomembrane system</location>
        <topology evidence="2">Multi-pass membrane protein</topology>
    </subcellularLocation>
    <subcellularLocation>
        <location evidence="1">Vacuole</location>
    </subcellularLocation>
</comment>
<evidence type="ECO:0000256" key="2">
    <source>
        <dbReference type="ARBA" id="ARBA00004127"/>
    </source>
</evidence>
<evidence type="ECO:0000313" key="12">
    <source>
        <dbReference type="EMBL" id="EON62987.1"/>
    </source>
</evidence>
<keyword evidence="7 11" id="KW-1133">Transmembrane helix</keyword>
<dbReference type="GO" id="GO:0034490">
    <property type="term" value="P:basic amino acid transmembrane import into vacuole"/>
    <property type="evidence" value="ECO:0007669"/>
    <property type="project" value="UniProtKB-ARBA"/>
</dbReference>
<keyword evidence="4" id="KW-0926">Vacuole</keyword>
<keyword evidence="5 11" id="KW-0812">Transmembrane</keyword>
<evidence type="ECO:0000313" key="13">
    <source>
        <dbReference type="Proteomes" id="UP000016924"/>
    </source>
</evidence>
<keyword evidence="3" id="KW-0813">Transport</keyword>
<gene>
    <name evidence="12" type="ORF">W97_02213</name>
</gene>
<dbReference type="GO" id="GO:0015179">
    <property type="term" value="F:L-amino acid transmembrane transporter activity"/>
    <property type="evidence" value="ECO:0007669"/>
    <property type="project" value="UniProtKB-ARBA"/>
</dbReference>
<evidence type="ECO:0000256" key="7">
    <source>
        <dbReference type="ARBA" id="ARBA00022989"/>
    </source>
</evidence>
<dbReference type="Proteomes" id="UP000016924">
    <property type="component" value="Unassembled WGS sequence"/>
</dbReference>
<feature type="compositionally biased region" description="Acidic residues" evidence="10">
    <location>
        <begin position="377"/>
        <end position="391"/>
    </location>
</feature>
<evidence type="ECO:0000256" key="6">
    <source>
        <dbReference type="ARBA" id="ARBA00022737"/>
    </source>
</evidence>
<feature type="region of interest" description="Disordered" evidence="10">
    <location>
        <begin position="108"/>
        <end position="195"/>
    </location>
</feature>
<dbReference type="EMBL" id="JH767561">
    <property type="protein sequence ID" value="EON62987.1"/>
    <property type="molecule type" value="Genomic_DNA"/>
</dbReference>
<dbReference type="GO" id="GO:0012505">
    <property type="term" value="C:endomembrane system"/>
    <property type="evidence" value="ECO:0007669"/>
    <property type="project" value="UniProtKB-SubCell"/>
</dbReference>
<dbReference type="HOGENOM" id="CLU_019699_1_1_1"/>
<evidence type="ECO:0008006" key="14">
    <source>
        <dbReference type="Google" id="ProtNLM"/>
    </source>
</evidence>
<evidence type="ECO:0000256" key="4">
    <source>
        <dbReference type="ARBA" id="ARBA00022554"/>
    </source>
</evidence>
<dbReference type="FunFam" id="1.20.1280.290:FF:000011">
    <property type="entry name" value="PQ loop repeat protein"/>
    <property type="match status" value="1"/>
</dbReference>
<feature type="transmembrane region" description="Helical" evidence="11">
    <location>
        <begin position="12"/>
        <end position="32"/>
    </location>
</feature>
<evidence type="ECO:0000256" key="8">
    <source>
        <dbReference type="ARBA" id="ARBA00023136"/>
    </source>
</evidence>
<feature type="transmembrane region" description="Helical" evidence="11">
    <location>
        <begin position="348"/>
        <end position="371"/>
    </location>
</feature>
<dbReference type="Gene3D" id="1.20.1280.290">
    <property type="match status" value="2"/>
</dbReference>
<evidence type="ECO:0000256" key="11">
    <source>
        <dbReference type="SAM" id="Phobius"/>
    </source>
</evidence>
<dbReference type="GO" id="GO:0015174">
    <property type="term" value="F:basic amino acid transmembrane transporter activity"/>
    <property type="evidence" value="ECO:0007669"/>
    <property type="project" value="UniProtKB-ARBA"/>
</dbReference>
<name>R7YM55_CONA1</name>
<accession>R7YM55</accession>
<dbReference type="OrthoDB" id="8048523at2759"/>
<dbReference type="STRING" id="1168221.R7YM55"/>
<feature type="transmembrane region" description="Helical" evidence="11">
    <location>
        <begin position="44"/>
        <end position="68"/>
    </location>
</feature>
<evidence type="ECO:0000256" key="5">
    <source>
        <dbReference type="ARBA" id="ARBA00022692"/>
    </source>
</evidence>
<feature type="transmembrane region" description="Helical" evidence="11">
    <location>
        <begin position="297"/>
        <end position="317"/>
    </location>
</feature>
<dbReference type="Pfam" id="PF04193">
    <property type="entry name" value="PQ-loop"/>
    <property type="match status" value="2"/>
</dbReference>
<proteinExistence type="inferred from homology"/>
<sequence>MYPPSQGLNLDIDALSGICGSISIACWVVVFSPQIIENFRRGSADGLSVVFIVIWLAGDVFNILGAVLQGVLPTMIILALYYTLADIVLLAQYFYYEGFTLRDKIKKRPDTSTEGASNTPSSERTPLLSPPNGPTNGHAEAPAHVSTSDRERRPSHSSFRERLLSVGGEHLSPATPLITDPAKSGTQSPARAPKPKPSLLRAALFNLVSILLVCVAGFLGWWLSARTSRMSQGGPGYNDGDGDGDGAEEPAAREADTLKFNIAGQVFGYICAALYLGSRVPQLLLNWRRKSTEGISMLFFLFACVGNATYVLSILAYEPVCTDGRGWVRGCRPGEGGKVYGKYIAVNLSWLIGSLGTLFLDGFVFVQYFLYKKEEEEEDVESVTETDEEDASAAGTPRLARD</sequence>
<protein>
    <recommendedName>
        <fullName evidence="14">PQ-loop-domain-containing protein</fullName>
    </recommendedName>
</protein>
<dbReference type="GO" id="GO:0034488">
    <property type="term" value="P:basic amino acid transmembrane export from vacuole"/>
    <property type="evidence" value="ECO:0007669"/>
    <property type="project" value="UniProtKB-ARBA"/>
</dbReference>
<dbReference type="PANTHER" id="PTHR16201:SF35">
    <property type="entry name" value="VACUOLAR AMINO ACID TRANSPORTER YPQ1-RELATED"/>
    <property type="match status" value="1"/>
</dbReference>
<evidence type="ECO:0000256" key="3">
    <source>
        <dbReference type="ARBA" id="ARBA00022448"/>
    </source>
</evidence>
<dbReference type="GO" id="GO:0005773">
    <property type="term" value="C:vacuole"/>
    <property type="evidence" value="ECO:0007669"/>
    <property type="project" value="UniProtKB-SubCell"/>
</dbReference>
<evidence type="ECO:0000256" key="1">
    <source>
        <dbReference type="ARBA" id="ARBA00004116"/>
    </source>
</evidence>
<dbReference type="OMA" id="DMCIFIQ"/>
<dbReference type="SMART" id="SM00679">
    <property type="entry name" value="CTNS"/>
    <property type="match status" value="2"/>
</dbReference>
<evidence type="ECO:0000256" key="10">
    <source>
        <dbReference type="SAM" id="MobiDB-lite"/>
    </source>
</evidence>
<keyword evidence="6" id="KW-0677">Repeat</keyword>
<feature type="region of interest" description="Disordered" evidence="10">
    <location>
        <begin position="377"/>
        <end position="402"/>
    </location>
</feature>
<dbReference type="eggNOG" id="KOG2913">
    <property type="taxonomic scope" value="Eukaryota"/>
</dbReference>
<evidence type="ECO:0000256" key="9">
    <source>
        <dbReference type="ARBA" id="ARBA00038039"/>
    </source>
</evidence>
<feature type="transmembrane region" description="Helical" evidence="11">
    <location>
        <begin position="74"/>
        <end position="96"/>
    </location>
</feature>
<dbReference type="GeneID" id="19899524"/>
<comment type="similarity">
    <text evidence="9">Belongs to the laat-1 family.</text>
</comment>
<dbReference type="GO" id="GO:0098588">
    <property type="term" value="C:bounding membrane of organelle"/>
    <property type="evidence" value="ECO:0007669"/>
    <property type="project" value="UniProtKB-ARBA"/>
</dbReference>
<feature type="compositionally biased region" description="Basic and acidic residues" evidence="10">
    <location>
        <begin position="147"/>
        <end position="163"/>
    </location>
</feature>
<reference evidence="13" key="1">
    <citation type="submission" date="2012-06" db="EMBL/GenBank/DDBJ databases">
        <title>The genome sequence of Coniosporium apollinis CBS 100218.</title>
        <authorList>
            <consortium name="The Broad Institute Genome Sequencing Platform"/>
            <person name="Cuomo C."/>
            <person name="Gorbushina A."/>
            <person name="Noack S."/>
            <person name="Walker B."/>
            <person name="Young S.K."/>
            <person name="Zeng Q."/>
            <person name="Gargeya S."/>
            <person name="Fitzgerald M."/>
            <person name="Haas B."/>
            <person name="Abouelleil A."/>
            <person name="Alvarado L."/>
            <person name="Arachchi H.M."/>
            <person name="Berlin A.M."/>
            <person name="Chapman S.B."/>
            <person name="Goldberg J."/>
            <person name="Griggs A."/>
            <person name="Gujja S."/>
            <person name="Hansen M."/>
            <person name="Howarth C."/>
            <person name="Imamovic A."/>
            <person name="Larimer J."/>
            <person name="McCowan C."/>
            <person name="Montmayeur A."/>
            <person name="Murphy C."/>
            <person name="Neiman D."/>
            <person name="Pearson M."/>
            <person name="Priest M."/>
            <person name="Roberts A."/>
            <person name="Saif S."/>
            <person name="Shea T."/>
            <person name="Sisk P."/>
            <person name="Sykes S."/>
            <person name="Wortman J."/>
            <person name="Nusbaum C."/>
            <person name="Birren B."/>
        </authorList>
    </citation>
    <scope>NUCLEOTIDE SEQUENCE [LARGE SCALE GENOMIC DNA]</scope>
    <source>
        <strain evidence="13">CBS 100218</strain>
    </source>
</reference>
<dbReference type="RefSeq" id="XP_007778304.1">
    <property type="nucleotide sequence ID" value="XM_007780114.1"/>
</dbReference>
<feature type="transmembrane region" description="Helical" evidence="11">
    <location>
        <begin position="203"/>
        <end position="223"/>
    </location>
</feature>
<dbReference type="PANTHER" id="PTHR16201">
    <property type="entry name" value="SEVEN TRANSMEMBRANE PROTEIN 1-RELATED"/>
    <property type="match status" value="1"/>
</dbReference>
<dbReference type="InterPro" id="IPR051415">
    <property type="entry name" value="LAAT-1"/>
</dbReference>
<dbReference type="AlphaFoldDB" id="R7YM55"/>
<feature type="transmembrane region" description="Helical" evidence="11">
    <location>
        <begin position="266"/>
        <end position="285"/>
    </location>
</feature>
<dbReference type="InterPro" id="IPR006603">
    <property type="entry name" value="PQ-loop_rpt"/>
</dbReference>
<keyword evidence="13" id="KW-1185">Reference proteome</keyword>
<keyword evidence="8 11" id="KW-0472">Membrane</keyword>
<dbReference type="GO" id="GO:0015101">
    <property type="term" value="F:organic cation transmembrane transporter activity"/>
    <property type="evidence" value="ECO:0007669"/>
    <property type="project" value="UniProtKB-ARBA"/>
</dbReference>